<dbReference type="NCBIfam" id="NF003244">
    <property type="entry name" value="PRK04203.1"/>
    <property type="match status" value="1"/>
</dbReference>
<dbReference type="SUPFAM" id="SSF56808">
    <property type="entry name" value="Ribosomal protein L1"/>
    <property type="match status" value="1"/>
</dbReference>
<dbReference type="HAMAP" id="MF_01318_A">
    <property type="entry name" value="Ribosomal_uL1_A"/>
    <property type="match status" value="1"/>
</dbReference>
<evidence type="ECO:0000256" key="5">
    <source>
        <dbReference type="ARBA" id="ARBA00022730"/>
    </source>
</evidence>
<evidence type="ECO:0000256" key="3">
    <source>
        <dbReference type="ARBA" id="ARBA00022491"/>
    </source>
</evidence>
<evidence type="ECO:0000256" key="8">
    <source>
        <dbReference type="ARBA" id="ARBA00022980"/>
    </source>
</evidence>
<evidence type="ECO:0000256" key="1">
    <source>
        <dbReference type="ARBA" id="ARBA00010531"/>
    </source>
</evidence>
<dbReference type="CDD" id="cd00403">
    <property type="entry name" value="Ribosomal_L1"/>
    <property type="match status" value="1"/>
</dbReference>
<dbReference type="PANTHER" id="PTHR36427:SF3">
    <property type="entry name" value="LARGE RIBOSOMAL SUBUNIT PROTEIN UL1M"/>
    <property type="match status" value="1"/>
</dbReference>
<comment type="function">
    <text evidence="10">Probably involved in E site tRNA release. Binds directly to 23S rRNA.</text>
</comment>
<organism evidence="13">
    <name type="scientific">Candidatus Methanophagaceae archaeon ANME-1 ERB6</name>
    <dbReference type="NCBI Taxonomy" id="2759912"/>
    <lineage>
        <taxon>Archaea</taxon>
        <taxon>Methanobacteriati</taxon>
        <taxon>Methanobacteriota</taxon>
        <taxon>Stenosarchaea group</taxon>
        <taxon>Methanomicrobia</taxon>
        <taxon>Candidatus Methanophagales</taxon>
        <taxon>Candidatus Methanophagaceae</taxon>
    </lineage>
</organism>
<dbReference type="PANTHER" id="PTHR36427">
    <property type="entry name" value="54S RIBOSOMAL PROTEIN L1, MITOCHONDRIAL"/>
    <property type="match status" value="1"/>
</dbReference>
<proteinExistence type="inferred from homology"/>
<dbReference type="PIRSF" id="PIRSF002155">
    <property type="entry name" value="Ribosomal_L1"/>
    <property type="match status" value="1"/>
</dbReference>
<evidence type="ECO:0000313" key="13">
    <source>
        <dbReference type="EMBL" id="QNO51493.1"/>
    </source>
</evidence>
<comment type="subunit">
    <text evidence="2 11">Part of the 50S ribosomal subunit.</text>
</comment>
<keyword evidence="5 11" id="KW-0699">rRNA-binding</keyword>
<dbReference type="PROSITE" id="PS01199">
    <property type="entry name" value="RIBOSOMAL_L1"/>
    <property type="match status" value="1"/>
</dbReference>
<dbReference type="Pfam" id="PF00687">
    <property type="entry name" value="Ribosomal_L1"/>
    <property type="match status" value="1"/>
</dbReference>
<evidence type="ECO:0000256" key="11">
    <source>
        <dbReference type="HAMAP-Rule" id="MF_01318"/>
    </source>
</evidence>
<gene>
    <name evidence="11 13" type="primary">rpl1</name>
    <name evidence="13" type="ORF">CBNPKNJC_00007</name>
</gene>
<evidence type="ECO:0000256" key="9">
    <source>
        <dbReference type="ARBA" id="ARBA00023274"/>
    </source>
</evidence>
<dbReference type="EMBL" id="MT631471">
    <property type="protein sequence ID" value="QNO51493.1"/>
    <property type="molecule type" value="Genomic_DNA"/>
</dbReference>
<dbReference type="GO" id="GO:0015934">
    <property type="term" value="C:large ribosomal subunit"/>
    <property type="evidence" value="ECO:0007669"/>
    <property type="project" value="InterPro"/>
</dbReference>
<dbReference type="Gene3D" id="3.40.50.790">
    <property type="match status" value="1"/>
</dbReference>
<comment type="function">
    <text evidence="11">Protein L1 is also a translational repressor protein, it controls the translation of its operon by binding to its mRNA.</text>
</comment>
<keyword evidence="8 11" id="KW-0689">Ribosomal protein</keyword>
<dbReference type="InterPro" id="IPR023669">
    <property type="entry name" value="Ribosomal_uL1_arc"/>
</dbReference>
<comment type="similarity">
    <text evidence="1 11 12">Belongs to the universal ribosomal protein uL1 family.</text>
</comment>
<dbReference type="GO" id="GO:0019843">
    <property type="term" value="F:rRNA binding"/>
    <property type="evidence" value="ECO:0007669"/>
    <property type="project" value="UniProtKB-UniRule"/>
</dbReference>
<dbReference type="InterPro" id="IPR016095">
    <property type="entry name" value="Ribosomal_uL1_3-a/b-sand"/>
</dbReference>
<dbReference type="InterPro" id="IPR023673">
    <property type="entry name" value="Ribosomal_uL1_CS"/>
</dbReference>
<dbReference type="InterPro" id="IPR002143">
    <property type="entry name" value="Ribosomal_uL1"/>
</dbReference>
<dbReference type="GO" id="GO:0003735">
    <property type="term" value="F:structural constituent of ribosome"/>
    <property type="evidence" value="ECO:0007669"/>
    <property type="project" value="InterPro"/>
</dbReference>
<evidence type="ECO:0000256" key="12">
    <source>
        <dbReference type="RuleBase" id="RU000659"/>
    </source>
</evidence>
<keyword evidence="7 11" id="KW-0694">RNA-binding</keyword>
<dbReference type="GO" id="GO:0006412">
    <property type="term" value="P:translation"/>
    <property type="evidence" value="ECO:0007669"/>
    <property type="project" value="UniProtKB-UniRule"/>
</dbReference>
<sequence>MEAEEIVETVEKVLKSKERGFVESVDLCINLKGVDLKQPKSRISVDVTLPKKFKKPKIGVFGSGEIALKAKEAGAGVIDPEELKSMDKKKARELVNEYDYFLADVSLMALIGKSLGTILGPKGKMPDPIPPGADPVQLLSRLEKIARVKSKTTTLWVNIGRKDMDAKDIAENGAAVIKAIESRLDRGWQNIGSIYMKTTMGNAVKLI</sequence>
<name>A0A7G9YU09_9EURY</name>
<keyword evidence="6 11" id="KW-0810">Translation regulation</keyword>
<keyword evidence="4 11" id="KW-0820">tRNA-binding</keyword>
<comment type="function">
    <text evidence="11">Binds directly to 23S rRNA. Probably involved in E site tRNA release.</text>
</comment>
<dbReference type="AlphaFoldDB" id="A0A7G9YU09"/>
<keyword evidence="9 11" id="KW-0687">Ribonucleoprotein</keyword>
<evidence type="ECO:0000256" key="7">
    <source>
        <dbReference type="ARBA" id="ARBA00022884"/>
    </source>
</evidence>
<dbReference type="InterPro" id="IPR028364">
    <property type="entry name" value="Ribosomal_uL1/biogenesis"/>
</dbReference>
<evidence type="ECO:0000256" key="6">
    <source>
        <dbReference type="ARBA" id="ARBA00022845"/>
    </source>
</evidence>
<reference evidence="13" key="1">
    <citation type="submission" date="2020-06" db="EMBL/GenBank/DDBJ databases">
        <title>Unique genomic features of the anaerobic methanotrophic archaea.</title>
        <authorList>
            <person name="Chadwick G.L."/>
            <person name="Skennerton C.T."/>
            <person name="Laso-Perez R."/>
            <person name="Leu A.O."/>
            <person name="Speth D.R."/>
            <person name="Yu H."/>
            <person name="Morgan-Lang C."/>
            <person name="Hatzenpichler R."/>
            <person name="Goudeau D."/>
            <person name="Malmstrom R."/>
            <person name="Brazelton W.J."/>
            <person name="Woyke T."/>
            <person name="Hallam S.J."/>
            <person name="Tyson G.W."/>
            <person name="Wegener G."/>
            <person name="Boetius A."/>
            <person name="Orphan V."/>
        </authorList>
    </citation>
    <scope>NUCLEOTIDE SEQUENCE</scope>
</reference>
<keyword evidence="3 11" id="KW-0678">Repressor</keyword>
<dbReference type="Gene3D" id="3.30.190.20">
    <property type="match status" value="1"/>
</dbReference>
<dbReference type="GO" id="GO:0006417">
    <property type="term" value="P:regulation of translation"/>
    <property type="evidence" value="ECO:0007669"/>
    <property type="project" value="UniProtKB-KW"/>
</dbReference>
<evidence type="ECO:0000256" key="10">
    <source>
        <dbReference type="ARBA" id="ARBA00045545"/>
    </source>
</evidence>
<dbReference type="GO" id="GO:0000049">
    <property type="term" value="F:tRNA binding"/>
    <property type="evidence" value="ECO:0007669"/>
    <property type="project" value="UniProtKB-KW"/>
</dbReference>
<accession>A0A7G9YU09</accession>
<protein>
    <recommendedName>
        <fullName evidence="11">Large ribosomal subunit protein uL1</fullName>
    </recommendedName>
</protein>
<evidence type="ECO:0000256" key="4">
    <source>
        <dbReference type="ARBA" id="ARBA00022555"/>
    </source>
</evidence>
<dbReference type="FunFam" id="3.40.50.790:FF:000005">
    <property type="entry name" value="50S ribosomal protein L1"/>
    <property type="match status" value="1"/>
</dbReference>
<dbReference type="InterPro" id="IPR023674">
    <property type="entry name" value="Ribosomal_uL1-like"/>
</dbReference>
<evidence type="ECO:0000256" key="2">
    <source>
        <dbReference type="ARBA" id="ARBA00011838"/>
    </source>
</evidence>